<dbReference type="HOGENOM" id="CLU_1371774_0_0_1"/>
<reference evidence="3" key="1">
    <citation type="submission" date="2003-08" db="EMBL/GenBank/DDBJ databases">
        <authorList>
            <person name="Birren B."/>
            <person name="Nusbaum C."/>
            <person name="Abebe A."/>
            <person name="Abouelleil A."/>
            <person name="Adekoya E."/>
            <person name="Ait-zahra M."/>
            <person name="Allen N."/>
            <person name="Allen T."/>
            <person name="An P."/>
            <person name="Anderson M."/>
            <person name="Anderson S."/>
            <person name="Arachchi H."/>
            <person name="Armbruster J."/>
            <person name="Bachantsang P."/>
            <person name="Baldwin J."/>
            <person name="Barry A."/>
            <person name="Bayul T."/>
            <person name="Blitshsteyn B."/>
            <person name="Bloom T."/>
            <person name="Blye J."/>
            <person name="Boguslavskiy L."/>
            <person name="Borowsky M."/>
            <person name="Boukhgalter B."/>
            <person name="Brunache A."/>
            <person name="Butler J."/>
            <person name="Calixte N."/>
            <person name="Calvo S."/>
            <person name="Camarata J."/>
            <person name="Campo K."/>
            <person name="Chang J."/>
            <person name="Cheshatsang Y."/>
            <person name="Citroen M."/>
            <person name="Collymore A."/>
            <person name="Considine T."/>
            <person name="Cook A."/>
            <person name="Cooke P."/>
            <person name="Corum B."/>
            <person name="Cuomo C."/>
            <person name="David R."/>
            <person name="Dawoe T."/>
            <person name="Degray S."/>
            <person name="Dodge S."/>
            <person name="Dooley K."/>
            <person name="Dorje P."/>
            <person name="Dorjee K."/>
            <person name="Dorris L."/>
            <person name="Duffey N."/>
            <person name="Dupes A."/>
            <person name="Elkins T."/>
            <person name="Engels R."/>
            <person name="Erickson J."/>
            <person name="Farina A."/>
            <person name="Faro S."/>
            <person name="Ferreira P."/>
            <person name="Fischer H."/>
            <person name="Fitzgerald M."/>
            <person name="Foley K."/>
            <person name="Gage D."/>
            <person name="Galagan J."/>
            <person name="Gearin G."/>
            <person name="Gnerre S."/>
            <person name="Gnirke A."/>
            <person name="Goyette A."/>
            <person name="Graham J."/>
            <person name="Grandbois E."/>
            <person name="Gyaltsen K."/>
            <person name="Hafez N."/>
            <person name="Hagopian D."/>
            <person name="Hagos B."/>
            <person name="Hall J."/>
            <person name="Hatcher B."/>
            <person name="Heller A."/>
            <person name="Higgins H."/>
            <person name="Honan T."/>
            <person name="Horn A."/>
            <person name="Houde N."/>
            <person name="Hughes L."/>
            <person name="Hulme W."/>
            <person name="Husby E."/>
            <person name="Iliev I."/>
            <person name="Jaffe D."/>
            <person name="Jones C."/>
            <person name="Kamal M."/>
            <person name="Kamat A."/>
            <person name="Kamvysselis M."/>
            <person name="Karlsson E."/>
            <person name="Kells C."/>
            <person name="Kieu A."/>
            <person name="Kisner P."/>
            <person name="Kodira C."/>
            <person name="Kulbokas E."/>
            <person name="Labutti K."/>
            <person name="Lama D."/>
            <person name="Landers T."/>
            <person name="Leger J."/>
            <person name="Levine S."/>
            <person name="Lewis D."/>
            <person name="Lewis T."/>
            <person name="Lindblad-toh K."/>
            <person name="Liu X."/>
            <person name="Lokyitsang T."/>
            <person name="Lokyitsang Y."/>
            <person name="Lucien O."/>
            <person name="Lui A."/>
            <person name="Ma L.J."/>
            <person name="Mabbitt R."/>
            <person name="Macdonald J."/>
            <person name="Maclean C."/>
            <person name="Major J."/>
            <person name="Manning J."/>
            <person name="Marabella R."/>
            <person name="Maru K."/>
            <person name="Matthews C."/>
            <person name="Mauceli E."/>
            <person name="Mccarthy M."/>
            <person name="Mcdonough S."/>
            <person name="Mcghee T."/>
            <person name="Meldrim J."/>
            <person name="Meneus L."/>
            <person name="Mesirov J."/>
            <person name="Mihalev A."/>
            <person name="Mihova T."/>
            <person name="Mikkelsen T."/>
            <person name="Mlenga V."/>
            <person name="Moru K."/>
            <person name="Mozes J."/>
            <person name="Mulrain L."/>
            <person name="Munson G."/>
            <person name="Naylor J."/>
            <person name="Newes C."/>
            <person name="Nguyen C."/>
            <person name="Nguyen N."/>
            <person name="Nguyen T."/>
            <person name="Nicol R."/>
            <person name="Nielsen C."/>
            <person name="Nizzari M."/>
            <person name="Norbu C."/>
            <person name="Norbu N."/>
            <person name="O'donnell P."/>
            <person name="Okoawo O."/>
            <person name="O'leary S."/>
            <person name="Omotosho B."/>
            <person name="O'neill K."/>
            <person name="Osman S."/>
            <person name="Parker S."/>
            <person name="Perrin D."/>
            <person name="Phunkhang P."/>
            <person name="Piqani B."/>
            <person name="Purcell S."/>
            <person name="Rachupka T."/>
            <person name="Ramasamy U."/>
            <person name="Rameau R."/>
            <person name="Ray V."/>
            <person name="Raymond C."/>
            <person name="Retta R."/>
            <person name="Richardson S."/>
            <person name="Rise C."/>
            <person name="Rodriguez J."/>
            <person name="Rogers J."/>
            <person name="Rogov P."/>
            <person name="Rutman M."/>
            <person name="Schupbach R."/>
            <person name="Seaman C."/>
            <person name="Settipalli S."/>
            <person name="Sharpe T."/>
            <person name="Sheridan J."/>
            <person name="Sherpa N."/>
            <person name="Shi J."/>
            <person name="Smirnov S."/>
            <person name="Smith C."/>
            <person name="Sougnez C."/>
            <person name="Spencer B."/>
            <person name="Stalker J."/>
            <person name="Stange-thomann N."/>
            <person name="Stavropoulos S."/>
            <person name="Stetson K."/>
            <person name="Stone C."/>
            <person name="Stone S."/>
            <person name="Stubbs M."/>
            <person name="Talamas J."/>
            <person name="Tchuinga P."/>
            <person name="Tenzing P."/>
            <person name="Tesfaye S."/>
            <person name="Theodore J."/>
            <person name="Thoulutsang Y."/>
            <person name="Topham K."/>
            <person name="Towey S."/>
            <person name="Tsamla T."/>
            <person name="Tsomo N."/>
            <person name="Vallee D."/>
            <person name="Vassiliev H."/>
            <person name="Venkataraman V."/>
            <person name="Vinson J."/>
            <person name="Vo A."/>
            <person name="Wade C."/>
            <person name="Wang S."/>
            <person name="Wangchuk T."/>
            <person name="Wangdi T."/>
            <person name="Whittaker C."/>
            <person name="Wilkinson J."/>
            <person name="Wu Y."/>
            <person name="Wyman D."/>
            <person name="Yadav S."/>
            <person name="Yang S."/>
            <person name="Yang X."/>
            <person name="Yeager S."/>
            <person name="Yee E."/>
            <person name="Young G."/>
            <person name="Zainoun J."/>
            <person name="Zembeck L."/>
            <person name="Zimmer A."/>
            <person name="Zody M."/>
            <person name="Lander E."/>
        </authorList>
    </citation>
    <scope>NUCLEOTIDE SEQUENCE [LARGE SCALE GENOMIC DNA]</scope>
</reference>
<dbReference type="GeneTree" id="ENSGT00530000069195"/>
<evidence type="ECO:0000256" key="1">
    <source>
        <dbReference type="SAM" id="MobiDB-lite"/>
    </source>
</evidence>
<dbReference type="Ensembl" id="ENSCSAVT00000009831.1">
    <property type="protein sequence ID" value="ENSCSAVP00000009713.1"/>
    <property type="gene ID" value="ENSCSAVG00000005700.1"/>
</dbReference>
<feature type="compositionally biased region" description="Polar residues" evidence="1">
    <location>
        <begin position="182"/>
        <end position="199"/>
    </location>
</feature>
<proteinExistence type="predicted"/>
<sequence>MRFEWKLQRSSEVPPFYTRPLATQRSKMSSPRPERSPLKKQRSQKAHQNTTPLITTSAQPLGQRDENVTRTTIAPSKRLCVPLFASPPKITSEAKSDLTKVPAVRLPVITLSTNIVTSPTDRVTSSDQADTPNPTKRPASRKLFNPSTPSPKRSRMARQPKITDMIPQRKLRSTTNKKLESNKTVNRSTTTIKPGQISN</sequence>
<evidence type="ECO:0000313" key="3">
    <source>
        <dbReference type="Proteomes" id="UP000007875"/>
    </source>
</evidence>
<dbReference type="AlphaFoldDB" id="H2YWK2"/>
<feature type="compositionally biased region" description="Polar residues" evidence="1">
    <location>
        <begin position="46"/>
        <end position="60"/>
    </location>
</feature>
<reference evidence="2" key="2">
    <citation type="submission" date="2025-08" db="UniProtKB">
        <authorList>
            <consortium name="Ensembl"/>
        </authorList>
    </citation>
    <scope>IDENTIFICATION</scope>
</reference>
<keyword evidence="3" id="KW-1185">Reference proteome</keyword>
<evidence type="ECO:0000313" key="2">
    <source>
        <dbReference type="Ensembl" id="ENSCSAVP00000009713.1"/>
    </source>
</evidence>
<dbReference type="Proteomes" id="UP000007875">
    <property type="component" value="Unassembled WGS sequence"/>
</dbReference>
<accession>H2YWK2</accession>
<protein>
    <submittedName>
        <fullName evidence="2">Uncharacterized protein</fullName>
    </submittedName>
</protein>
<reference evidence="2" key="3">
    <citation type="submission" date="2025-09" db="UniProtKB">
        <authorList>
            <consortium name="Ensembl"/>
        </authorList>
    </citation>
    <scope>IDENTIFICATION</scope>
</reference>
<dbReference type="InParanoid" id="H2YWK2"/>
<organism evidence="2 3">
    <name type="scientific">Ciona savignyi</name>
    <name type="common">Pacific transparent sea squirt</name>
    <dbReference type="NCBI Taxonomy" id="51511"/>
    <lineage>
        <taxon>Eukaryota</taxon>
        <taxon>Metazoa</taxon>
        <taxon>Chordata</taxon>
        <taxon>Tunicata</taxon>
        <taxon>Ascidiacea</taxon>
        <taxon>Phlebobranchia</taxon>
        <taxon>Cionidae</taxon>
        <taxon>Ciona</taxon>
    </lineage>
</organism>
<feature type="compositionally biased region" description="Polar residues" evidence="1">
    <location>
        <begin position="114"/>
        <end position="134"/>
    </location>
</feature>
<name>H2YWK2_CIOSA</name>
<feature type="region of interest" description="Disordered" evidence="1">
    <location>
        <begin position="114"/>
        <end position="199"/>
    </location>
</feature>
<feature type="region of interest" description="Disordered" evidence="1">
    <location>
        <begin position="1"/>
        <end position="66"/>
    </location>
</feature>